<dbReference type="EMBL" id="LRBV02000003">
    <property type="status" value="NOT_ANNOTATED_CDS"/>
    <property type="molecule type" value="Genomic_DNA"/>
</dbReference>
<protein>
    <submittedName>
        <fullName evidence="3">Uncharacterized protein</fullName>
    </submittedName>
</protein>
<dbReference type="InParanoid" id="A0A7N2L667"/>
<keyword evidence="1" id="KW-0812">Transmembrane</keyword>
<dbReference type="EnsemblPlants" id="QL03p018578:mrna">
    <property type="protein sequence ID" value="QL03p018578:mrna:CDS:6"/>
    <property type="gene ID" value="QL03p018578"/>
</dbReference>
<keyword evidence="1" id="KW-0472">Membrane</keyword>
<dbReference type="Gramene" id="QL03p018578:mrna">
    <property type="protein sequence ID" value="QL03p018578:mrna:CDS:6"/>
    <property type="gene ID" value="QL03p018578"/>
</dbReference>
<feature type="transmembrane region" description="Helical" evidence="1">
    <location>
        <begin position="85"/>
        <end position="103"/>
    </location>
</feature>
<reference evidence="3" key="2">
    <citation type="submission" date="2021-01" db="UniProtKB">
        <authorList>
            <consortium name="EnsemblPlants"/>
        </authorList>
    </citation>
    <scope>IDENTIFICATION</scope>
</reference>
<keyword evidence="4" id="KW-1185">Reference proteome</keyword>
<evidence type="ECO:0000256" key="1">
    <source>
        <dbReference type="SAM" id="Phobius"/>
    </source>
</evidence>
<evidence type="ECO:0000256" key="2">
    <source>
        <dbReference type="SAM" id="SignalP"/>
    </source>
</evidence>
<organism evidence="3 4">
    <name type="scientific">Quercus lobata</name>
    <name type="common">Valley oak</name>
    <dbReference type="NCBI Taxonomy" id="97700"/>
    <lineage>
        <taxon>Eukaryota</taxon>
        <taxon>Viridiplantae</taxon>
        <taxon>Streptophyta</taxon>
        <taxon>Embryophyta</taxon>
        <taxon>Tracheophyta</taxon>
        <taxon>Spermatophyta</taxon>
        <taxon>Magnoliopsida</taxon>
        <taxon>eudicotyledons</taxon>
        <taxon>Gunneridae</taxon>
        <taxon>Pentapetalae</taxon>
        <taxon>rosids</taxon>
        <taxon>fabids</taxon>
        <taxon>Fagales</taxon>
        <taxon>Fagaceae</taxon>
        <taxon>Quercus</taxon>
    </lineage>
</organism>
<name>A0A7N2L667_QUELO</name>
<sequence>MAFSTLAKHVMLNLMFNVVCSQTSLSTKVISTNFSSPSQAMNRVVAVVVLKFTLYSVVPLVNLHLTLNVLHYHKPQGTNNTSTPSILVIQLKMILVNITIISVKKKETQTIGSTTVQIALIPHIPNIFSGNIQIGSNETLKYLIVTDNPFLSLRKLKVTLHVTNVVFLAKS</sequence>
<feature type="transmembrane region" description="Helical" evidence="1">
    <location>
        <begin position="44"/>
        <end position="65"/>
    </location>
</feature>
<dbReference type="AlphaFoldDB" id="A0A7N2L667"/>
<keyword evidence="1" id="KW-1133">Transmembrane helix</keyword>
<feature type="signal peptide" evidence="2">
    <location>
        <begin position="1"/>
        <end position="21"/>
    </location>
</feature>
<dbReference type="Proteomes" id="UP000594261">
    <property type="component" value="Chromosome 3"/>
</dbReference>
<keyword evidence="2" id="KW-0732">Signal</keyword>
<reference evidence="3 4" key="1">
    <citation type="journal article" date="2016" name="G3 (Bethesda)">
        <title>First Draft Assembly and Annotation of the Genome of a California Endemic Oak Quercus lobata Nee (Fagaceae).</title>
        <authorList>
            <person name="Sork V.L."/>
            <person name="Fitz-Gibbon S.T."/>
            <person name="Puiu D."/>
            <person name="Crepeau M."/>
            <person name="Gugger P.F."/>
            <person name="Sherman R."/>
            <person name="Stevens K."/>
            <person name="Langley C.H."/>
            <person name="Pellegrini M."/>
            <person name="Salzberg S.L."/>
        </authorList>
    </citation>
    <scope>NUCLEOTIDE SEQUENCE [LARGE SCALE GENOMIC DNA]</scope>
    <source>
        <strain evidence="3 4">cv. SW786</strain>
    </source>
</reference>
<proteinExistence type="predicted"/>
<evidence type="ECO:0000313" key="4">
    <source>
        <dbReference type="Proteomes" id="UP000594261"/>
    </source>
</evidence>
<feature type="chain" id="PRO_5029818230" evidence="2">
    <location>
        <begin position="22"/>
        <end position="171"/>
    </location>
</feature>
<accession>A0A7N2L667</accession>
<evidence type="ECO:0000313" key="3">
    <source>
        <dbReference type="EnsemblPlants" id="QL03p018578:mrna:CDS:6"/>
    </source>
</evidence>